<dbReference type="AlphaFoldDB" id="A0A9P1C2Z7"/>
<gene>
    <name evidence="1" type="ORF">C1SCF055_LOCUS11645</name>
</gene>
<dbReference type="EMBL" id="CAMXCT010000859">
    <property type="protein sequence ID" value="CAI3984091.1"/>
    <property type="molecule type" value="Genomic_DNA"/>
</dbReference>
<evidence type="ECO:0000313" key="1">
    <source>
        <dbReference type="EMBL" id="CAI3984091.1"/>
    </source>
</evidence>
<dbReference type="EMBL" id="CAMXCT020000859">
    <property type="protein sequence ID" value="CAL1137466.1"/>
    <property type="molecule type" value="Genomic_DNA"/>
</dbReference>
<proteinExistence type="predicted"/>
<reference evidence="2 3" key="2">
    <citation type="submission" date="2024-05" db="EMBL/GenBank/DDBJ databases">
        <authorList>
            <person name="Chen Y."/>
            <person name="Shah S."/>
            <person name="Dougan E. K."/>
            <person name="Thang M."/>
            <person name="Chan C."/>
        </authorList>
    </citation>
    <scope>NUCLEOTIDE SEQUENCE [LARGE SCALE GENOMIC DNA]</scope>
</reference>
<protein>
    <submittedName>
        <fullName evidence="1">Uncharacterized protein</fullName>
    </submittedName>
</protein>
<reference evidence="1" key="1">
    <citation type="submission" date="2022-10" db="EMBL/GenBank/DDBJ databases">
        <authorList>
            <person name="Chen Y."/>
            <person name="Dougan E. K."/>
            <person name="Chan C."/>
            <person name="Rhodes N."/>
            <person name="Thang M."/>
        </authorList>
    </citation>
    <scope>NUCLEOTIDE SEQUENCE</scope>
</reference>
<organism evidence="1">
    <name type="scientific">Cladocopium goreaui</name>
    <dbReference type="NCBI Taxonomy" id="2562237"/>
    <lineage>
        <taxon>Eukaryota</taxon>
        <taxon>Sar</taxon>
        <taxon>Alveolata</taxon>
        <taxon>Dinophyceae</taxon>
        <taxon>Suessiales</taxon>
        <taxon>Symbiodiniaceae</taxon>
        <taxon>Cladocopium</taxon>
    </lineage>
</organism>
<dbReference type="Proteomes" id="UP001152797">
    <property type="component" value="Unassembled WGS sequence"/>
</dbReference>
<name>A0A9P1C2Z7_9DINO</name>
<keyword evidence="3" id="KW-1185">Reference proteome</keyword>
<dbReference type="EMBL" id="CAMXCT030000859">
    <property type="protein sequence ID" value="CAL4771403.1"/>
    <property type="molecule type" value="Genomic_DNA"/>
</dbReference>
<evidence type="ECO:0000313" key="2">
    <source>
        <dbReference type="EMBL" id="CAL4771403.1"/>
    </source>
</evidence>
<comment type="caution">
    <text evidence="1">The sequence shown here is derived from an EMBL/GenBank/DDBJ whole genome shotgun (WGS) entry which is preliminary data.</text>
</comment>
<sequence>MVCRGETFQACPQCNAVGYAADTVKHVPNCNGTPSPQKKKARINAKKSAAYDEARQAFLSAAARMNLVPFVIRCRNCPRKVQLQKRRNSVPLERGSAGQIGVTFRGSSPWC</sequence>
<evidence type="ECO:0000313" key="3">
    <source>
        <dbReference type="Proteomes" id="UP001152797"/>
    </source>
</evidence>
<accession>A0A9P1C2Z7</accession>